<dbReference type="Pfam" id="PF00015">
    <property type="entry name" value="MCPsignal"/>
    <property type="match status" value="1"/>
</dbReference>
<keyword evidence="5" id="KW-1133">Transmembrane helix</keyword>
<comment type="caution">
    <text evidence="8">The sequence shown here is derived from an EMBL/GenBank/DDBJ whole genome shotgun (WGS) entry which is preliminary data.</text>
</comment>
<dbReference type="RefSeq" id="WP_272751267.1">
    <property type="nucleotide sequence ID" value="NZ_JAQQLF010000007.1"/>
</dbReference>
<evidence type="ECO:0000259" key="7">
    <source>
        <dbReference type="PROSITE" id="PS50112"/>
    </source>
</evidence>
<dbReference type="InterPro" id="IPR004090">
    <property type="entry name" value="Chemotax_Me-accpt_rcpt"/>
</dbReference>
<name>A0ABT5IWH4_9NEIS</name>
<dbReference type="NCBIfam" id="TIGR00229">
    <property type="entry name" value="sensory_box"/>
    <property type="match status" value="1"/>
</dbReference>
<organism evidence="8 9">
    <name type="scientific">Vogesella aquatica</name>
    <dbReference type="NCBI Taxonomy" id="2984206"/>
    <lineage>
        <taxon>Bacteria</taxon>
        <taxon>Pseudomonadati</taxon>
        <taxon>Pseudomonadota</taxon>
        <taxon>Betaproteobacteria</taxon>
        <taxon>Neisseriales</taxon>
        <taxon>Chromobacteriaceae</taxon>
        <taxon>Vogesella</taxon>
    </lineage>
</organism>
<dbReference type="CDD" id="cd11386">
    <property type="entry name" value="MCP_signal"/>
    <property type="match status" value="1"/>
</dbReference>
<feature type="transmembrane region" description="Helical" evidence="5">
    <location>
        <begin position="147"/>
        <end position="168"/>
    </location>
</feature>
<feature type="coiled-coil region" evidence="4">
    <location>
        <begin position="322"/>
        <end position="349"/>
    </location>
</feature>
<dbReference type="EMBL" id="JAQQLF010000007">
    <property type="protein sequence ID" value="MDC7716891.1"/>
    <property type="molecule type" value="Genomic_DNA"/>
</dbReference>
<dbReference type="Proteomes" id="UP001219956">
    <property type="component" value="Unassembled WGS sequence"/>
</dbReference>
<evidence type="ECO:0000313" key="8">
    <source>
        <dbReference type="EMBL" id="MDC7716891.1"/>
    </source>
</evidence>
<evidence type="ECO:0000313" key="9">
    <source>
        <dbReference type="Proteomes" id="UP001219956"/>
    </source>
</evidence>
<feature type="domain" description="PAS" evidence="7">
    <location>
        <begin position="26"/>
        <end position="75"/>
    </location>
</feature>
<evidence type="ECO:0000259" key="6">
    <source>
        <dbReference type="PROSITE" id="PS50111"/>
    </source>
</evidence>
<dbReference type="PANTHER" id="PTHR32089">
    <property type="entry name" value="METHYL-ACCEPTING CHEMOTAXIS PROTEIN MCPB"/>
    <property type="match status" value="1"/>
</dbReference>
<keyword evidence="5" id="KW-0472">Membrane</keyword>
<dbReference type="SUPFAM" id="SSF55785">
    <property type="entry name" value="PYP-like sensor domain (PAS domain)"/>
    <property type="match status" value="1"/>
</dbReference>
<protein>
    <submittedName>
        <fullName evidence="8">Methyl-accepting chemotaxis protein</fullName>
    </submittedName>
</protein>
<dbReference type="InterPro" id="IPR013655">
    <property type="entry name" value="PAS_fold_3"/>
</dbReference>
<dbReference type="InterPro" id="IPR035965">
    <property type="entry name" value="PAS-like_dom_sf"/>
</dbReference>
<dbReference type="PRINTS" id="PR00260">
    <property type="entry name" value="CHEMTRNSDUCR"/>
</dbReference>
<dbReference type="InterPro" id="IPR004089">
    <property type="entry name" value="MCPsignal_dom"/>
</dbReference>
<dbReference type="CDD" id="cd00130">
    <property type="entry name" value="PAS"/>
    <property type="match status" value="1"/>
</dbReference>
<sequence length="526" mass="57273">MRTNLPVSQTEIPFTEGIIVTQTTLDGTITYANDRFVQLSGFSREELLGQPHNIVRHPEMPPVLFADLWHSVKQGQCWRGLVKNRTKNGDYYWVDAFVVPVLEGDNISGYMSVRTPASRADIQQAEQAYPALLAGQRWQKPQKTGRIMVWFRPLYVTLMTLMVILAGATHPDKSGLLISALGLLATGLWLVLERQRKQQQQALLQACRNIAQGKLTNPLSINRAGDQGKMESALAYMQVNLKVMLDNLQWTAHKQTRNTQQVQVAVGELLGHIDESTTAVTQMGAAVEELSTSIEQVAANAEHTARLSQHTRENLQQSVSQMASSQNRNQAAAQAVEEAQNTIRALSSAIGSISQVTQTIHDIADQTNLLALNAAIEAARAGESGRGFAVVADEVRKLAERTSLSTDEIKHLVSNVQLAAKGTVDAIAAITQETRAGVETVQHTLSRLDTLQQGSGEVNMMMQEIAVTNAQQSATAGHLAERMTLISARFDASTEQIATARQAIAGLASEAAQVATLASAFEVEKR</sequence>
<dbReference type="Pfam" id="PF08447">
    <property type="entry name" value="PAS_3"/>
    <property type="match status" value="1"/>
</dbReference>
<dbReference type="SMART" id="SM00283">
    <property type="entry name" value="MA"/>
    <property type="match status" value="1"/>
</dbReference>
<dbReference type="SUPFAM" id="SSF58104">
    <property type="entry name" value="Methyl-accepting chemotaxis protein (MCP) signaling domain"/>
    <property type="match status" value="1"/>
</dbReference>
<keyword evidence="9" id="KW-1185">Reference proteome</keyword>
<keyword evidence="4" id="KW-0175">Coiled coil</keyword>
<reference evidence="8 9" key="1">
    <citation type="submission" date="2023-01" db="EMBL/GenBank/DDBJ databases">
        <title>Novel species of the genus Vogesella isolated from rivers.</title>
        <authorList>
            <person name="Lu H."/>
        </authorList>
    </citation>
    <scope>NUCLEOTIDE SEQUENCE [LARGE SCALE GENOMIC DNA]</scope>
    <source>
        <strain evidence="8 9">DC21W</strain>
    </source>
</reference>
<dbReference type="Gene3D" id="3.30.450.20">
    <property type="entry name" value="PAS domain"/>
    <property type="match status" value="1"/>
</dbReference>
<dbReference type="PANTHER" id="PTHR32089:SF112">
    <property type="entry name" value="LYSOZYME-LIKE PROTEIN-RELATED"/>
    <property type="match status" value="1"/>
</dbReference>
<dbReference type="PROSITE" id="PS50112">
    <property type="entry name" value="PAS"/>
    <property type="match status" value="1"/>
</dbReference>
<dbReference type="InterPro" id="IPR000014">
    <property type="entry name" value="PAS"/>
</dbReference>
<feature type="transmembrane region" description="Helical" evidence="5">
    <location>
        <begin position="174"/>
        <end position="192"/>
    </location>
</feature>
<gene>
    <name evidence="8" type="ORF">PQU95_06640</name>
</gene>
<evidence type="ECO:0000256" key="5">
    <source>
        <dbReference type="SAM" id="Phobius"/>
    </source>
</evidence>
<dbReference type="SMART" id="SM00091">
    <property type="entry name" value="PAS"/>
    <property type="match status" value="1"/>
</dbReference>
<accession>A0ABT5IWH4</accession>
<proteinExistence type="inferred from homology"/>
<keyword evidence="1 3" id="KW-0807">Transducer</keyword>
<comment type="similarity">
    <text evidence="2">Belongs to the methyl-accepting chemotaxis (MCP) protein family.</text>
</comment>
<evidence type="ECO:0000256" key="3">
    <source>
        <dbReference type="PROSITE-ProRule" id="PRU00284"/>
    </source>
</evidence>
<dbReference type="PROSITE" id="PS50111">
    <property type="entry name" value="CHEMOTAXIS_TRANSDUC_2"/>
    <property type="match status" value="1"/>
</dbReference>
<dbReference type="Gene3D" id="1.10.287.950">
    <property type="entry name" value="Methyl-accepting chemotaxis protein"/>
    <property type="match status" value="1"/>
</dbReference>
<evidence type="ECO:0000256" key="2">
    <source>
        <dbReference type="ARBA" id="ARBA00029447"/>
    </source>
</evidence>
<feature type="domain" description="Methyl-accepting transducer" evidence="6">
    <location>
        <begin position="251"/>
        <end position="487"/>
    </location>
</feature>
<keyword evidence="5" id="KW-0812">Transmembrane</keyword>
<evidence type="ECO:0000256" key="1">
    <source>
        <dbReference type="ARBA" id="ARBA00023224"/>
    </source>
</evidence>
<evidence type="ECO:0000256" key="4">
    <source>
        <dbReference type="SAM" id="Coils"/>
    </source>
</evidence>